<sequence>MRGSSNTLIYVIAGIILLHFVVGFIWLIYKLNKKKEEKE</sequence>
<evidence type="ECO:0000313" key="2">
    <source>
        <dbReference type="EMBL" id="TDT40518.1"/>
    </source>
</evidence>
<feature type="transmembrane region" description="Helical" evidence="1">
    <location>
        <begin position="7"/>
        <end position="29"/>
    </location>
</feature>
<dbReference type="EMBL" id="SOAY01000014">
    <property type="protein sequence ID" value="TDT40518.1"/>
    <property type="molecule type" value="Genomic_DNA"/>
</dbReference>
<evidence type="ECO:0000313" key="3">
    <source>
        <dbReference type="Proteomes" id="UP000294749"/>
    </source>
</evidence>
<keyword evidence="1" id="KW-1133">Transmembrane helix</keyword>
<accession>A0A4V3EQ55</accession>
<reference evidence="2 3" key="1">
    <citation type="submission" date="2019-03" db="EMBL/GenBank/DDBJ databases">
        <title>Genomic Encyclopedia of Archaeal and Bacterial Type Strains, Phase II (KMG-II): from individual species to whole genera.</title>
        <authorList>
            <person name="Goeker M."/>
        </authorList>
    </citation>
    <scope>NUCLEOTIDE SEQUENCE [LARGE SCALE GENOMIC DNA]</scope>
    <source>
        <strain evidence="2 3">DSM 25233</strain>
    </source>
</reference>
<dbReference type="Proteomes" id="UP000294749">
    <property type="component" value="Unassembled WGS sequence"/>
</dbReference>
<protein>
    <submittedName>
        <fullName evidence="2">Uncharacterized protein</fullName>
    </submittedName>
</protein>
<name>A0A4V3EQ55_9FLAO</name>
<gene>
    <name evidence="2" type="ORF">CLV90_3367</name>
</gene>
<keyword evidence="1" id="KW-0812">Transmembrane</keyword>
<organism evidence="2 3">
    <name type="scientific">Maribacter spongiicola</name>
    <dbReference type="NCBI Taxonomy" id="1206753"/>
    <lineage>
        <taxon>Bacteria</taxon>
        <taxon>Pseudomonadati</taxon>
        <taxon>Bacteroidota</taxon>
        <taxon>Flavobacteriia</taxon>
        <taxon>Flavobacteriales</taxon>
        <taxon>Flavobacteriaceae</taxon>
        <taxon>Maribacter</taxon>
    </lineage>
</organism>
<proteinExistence type="predicted"/>
<keyword evidence="3" id="KW-1185">Reference proteome</keyword>
<comment type="caution">
    <text evidence="2">The sequence shown here is derived from an EMBL/GenBank/DDBJ whole genome shotgun (WGS) entry which is preliminary data.</text>
</comment>
<evidence type="ECO:0000256" key="1">
    <source>
        <dbReference type="SAM" id="Phobius"/>
    </source>
</evidence>
<keyword evidence="1" id="KW-0472">Membrane</keyword>
<dbReference type="AlphaFoldDB" id="A0A4V3EQ55"/>